<protein>
    <recommendedName>
        <fullName evidence="3">Cilium assembly protein DZIP1 N-terminal domain-containing protein</fullName>
    </recommendedName>
</protein>
<comment type="caution">
    <text evidence="4">The sequence shown here is derived from an EMBL/GenBank/DDBJ whole genome shotgun (WGS) entry which is preliminary data.</text>
</comment>
<dbReference type="Proteomes" id="UP000288216">
    <property type="component" value="Unassembled WGS sequence"/>
</dbReference>
<name>A0A401PWF6_SCYTO</name>
<feature type="domain" description="Cilium assembly protein DZIP1 N-terminal" evidence="3">
    <location>
        <begin position="76"/>
        <end position="196"/>
    </location>
</feature>
<dbReference type="GO" id="GO:0036064">
    <property type="term" value="C:ciliary basal body"/>
    <property type="evidence" value="ECO:0007669"/>
    <property type="project" value="TreeGrafter"/>
</dbReference>
<dbReference type="GO" id="GO:0008270">
    <property type="term" value="F:zinc ion binding"/>
    <property type="evidence" value="ECO:0007669"/>
    <property type="project" value="UniProtKB-KW"/>
</dbReference>
<organism evidence="4 5">
    <name type="scientific">Scyliorhinus torazame</name>
    <name type="common">Cloudy catshark</name>
    <name type="synonym">Catulus torazame</name>
    <dbReference type="NCBI Taxonomy" id="75743"/>
    <lineage>
        <taxon>Eukaryota</taxon>
        <taxon>Metazoa</taxon>
        <taxon>Chordata</taxon>
        <taxon>Craniata</taxon>
        <taxon>Vertebrata</taxon>
        <taxon>Chondrichthyes</taxon>
        <taxon>Elasmobranchii</taxon>
        <taxon>Galeomorphii</taxon>
        <taxon>Galeoidea</taxon>
        <taxon>Carcharhiniformes</taxon>
        <taxon>Scyliorhinidae</taxon>
        <taxon>Scyliorhinus</taxon>
    </lineage>
</organism>
<accession>A0A401PWF6</accession>
<dbReference type="PANTHER" id="PTHR21502">
    <property type="entry name" value="ZINC FINGER PROTEIN DZIP1"/>
    <property type="match status" value="1"/>
</dbReference>
<dbReference type="OrthoDB" id="515971at2759"/>
<evidence type="ECO:0000313" key="5">
    <source>
        <dbReference type="Proteomes" id="UP000288216"/>
    </source>
</evidence>
<gene>
    <name evidence="4" type="ORF">scyTo_0018476</name>
</gene>
<keyword evidence="5" id="KW-1185">Reference proteome</keyword>
<dbReference type="AlphaFoldDB" id="A0A401PWF6"/>
<reference evidence="4 5" key="1">
    <citation type="journal article" date="2018" name="Nat. Ecol. Evol.">
        <title>Shark genomes provide insights into elasmobranch evolution and the origin of vertebrates.</title>
        <authorList>
            <person name="Hara Y"/>
            <person name="Yamaguchi K"/>
            <person name="Onimaru K"/>
            <person name="Kadota M"/>
            <person name="Koyanagi M"/>
            <person name="Keeley SD"/>
            <person name="Tatsumi K"/>
            <person name="Tanaka K"/>
            <person name="Motone F"/>
            <person name="Kageyama Y"/>
            <person name="Nozu R"/>
            <person name="Adachi N"/>
            <person name="Nishimura O"/>
            <person name="Nakagawa R"/>
            <person name="Tanegashima C"/>
            <person name="Kiyatake I"/>
            <person name="Matsumoto R"/>
            <person name="Murakumo K"/>
            <person name="Nishida K"/>
            <person name="Terakita A"/>
            <person name="Kuratani S"/>
            <person name="Sato K"/>
            <person name="Hyodo S Kuraku.S."/>
        </authorList>
    </citation>
    <scope>NUCLEOTIDE SEQUENCE [LARGE SCALE GENOMIC DNA]</scope>
</reference>
<dbReference type="GO" id="GO:0060271">
    <property type="term" value="P:cilium assembly"/>
    <property type="evidence" value="ECO:0007669"/>
    <property type="project" value="TreeGrafter"/>
</dbReference>
<evidence type="ECO:0000256" key="1">
    <source>
        <dbReference type="ARBA" id="ARBA00023054"/>
    </source>
</evidence>
<evidence type="ECO:0000256" key="2">
    <source>
        <dbReference type="SAM" id="Coils"/>
    </source>
</evidence>
<keyword evidence="1 2" id="KW-0175">Coiled coil</keyword>
<feature type="coiled-coil region" evidence="2">
    <location>
        <begin position="160"/>
        <end position="198"/>
    </location>
</feature>
<dbReference type="GO" id="GO:0005737">
    <property type="term" value="C:cytoplasm"/>
    <property type="evidence" value="ECO:0007669"/>
    <property type="project" value="UniProtKB-SubCell"/>
</dbReference>
<dbReference type="OMA" id="CAINHIA"/>
<dbReference type="EMBL" id="BFAA01012898">
    <property type="protein sequence ID" value="GCB77459.1"/>
    <property type="molecule type" value="Genomic_DNA"/>
</dbReference>
<dbReference type="Pfam" id="PF13815">
    <property type="entry name" value="Dzip-like_N"/>
    <property type="match status" value="1"/>
</dbReference>
<dbReference type="InterPro" id="IPR032714">
    <property type="entry name" value="DZIP1_N"/>
</dbReference>
<evidence type="ECO:0000313" key="4">
    <source>
        <dbReference type="EMBL" id="GCB77459.1"/>
    </source>
</evidence>
<feature type="non-terminal residue" evidence="4">
    <location>
        <position position="1"/>
    </location>
</feature>
<dbReference type="InterPro" id="IPR051241">
    <property type="entry name" value="DZIP_RILPL"/>
</dbReference>
<dbReference type="PANTHER" id="PTHR21502:SF5">
    <property type="entry name" value="CILIUM ASSEMBLY PROTEIN DZIP1"/>
    <property type="match status" value="1"/>
</dbReference>
<evidence type="ECO:0000259" key="3">
    <source>
        <dbReference type="Pfam" id="PF13815"/>
    </source>
</evidence>
<proteinExistence type="predicted"/>
<sequence length="219" mass="25111">AVTKSFKWFVADSVLPGYYDDGTDNLKCAINHIAYDIFRMWLTGISAVPLPLNSLSDTTSPSSLTAGVRGGQLPLFKFKKRHETINWRRIGAIDVDRVANELDFATLQENIMSITFCNLDPEKCPYCQNPLDPTLLKFFKLAQLTIEYLLHSQEYLTSNLQMYEEKLQTSEFGNEELKKELSQLADVMKSQKEECKRRKQIISTQQLMIQSGTNNYHKV</sequence>